<dbReference type="Gene3D" id="1.25.40.10">
    <property type="entry name" value="Tetratricopeptide repeat domain"/>
    <property type="match status" value="2"/>
</dbReference>
<comment type="caution">
    <text evidence="3">The sequence shown here is derived from an EMBL/GenBank/DDBJ whole genome shotgun (WGS) entry which is preliminary data.</text>
</comment>
<name>A0A9P8QJ84_9HYPO</name>
<reference evidence="3" key="1">
    <citation type="submission" date="2021-08" db="EMBL/GenBank/DDBJ databases">
        <title>Chromosome-Level Trichoderma cornu-damae using Hi-C Data.</title>
        <authorList>
            <person name="Kim C.S."/>
        </authorList>
    </citation>
    <scope>NUCLEOTIDE SEQUENCE</scope>
    <source>
        <strain evidence="3">KA19-0412C</strain>
    </source>
</reference>
<dbReference type="PANTHER" id="PTHR46430:SF3">
    <property type="entry name" value="ACTIVATOR OF C KINASE PROTEIN 1"/>
    <property type="match status" value="1"/>
</dbReference>
<keyword evidence="1" id="KW-0677">Repeat</keyword>
<organism evidence="3 4">
    <name type="scientific">Trichoderma cornu-damae</name>
    <dbReference type="NCBI Taxonomy" id="654480"/>
    <lineage>
        <taxon>Eukaryota</taxon>
        <taxon>Fungi</taxon>
        <taxon>Dikarya</taxon>
        <taxon>Ascomycota</taxon>
        <taxon>Pezizomycotina</taxon>
        <taxon>Sordariomycetes</taxon>
        <taxon>Hypocreomycetidae</taxon>
        <taxon>Hypocreales</taxon>
        <taxon>Hypocreaceae</taxon>
        <taxon>Trichoderma</taxon>
    </lineage>
</organism>
<feature type="compositionally biased region" description="Basic and acidic residues" evidence="2">
    <location>
        <begin position="799"/>
        <end position="823"/>
    </location>
</feature>
<sequence length="829" mass="89920">MTIAPHSPPGSSGHANGNYPPANGHHQLANQMSQMDLNGQGPVSPPNARRPPPTRSGSLGYAGARHGQPGQGQPGQGPGDYGDYGDGGYGAQPQPTHHYGAQRSMTMPYDGRGMPMPQRPATTTGNRPRPQMTYPQDARGPQSPPRHQQHGAVAALNGDDGYGPVYNSKAIDDVYDSYYDEPRASAPSHDSRSSMPDFDAIPAHGKRDSFEQSLRPGAEQPQRGAHQTAKLAHARSMVEMREPQSAVFEMAGDIPEVPAIPQAHAYQQQGRGPGYNEPGGGGGGGGGGGYAQPPIPRGPSAPPGPVGPHAGLGNGQAPMSNRPGTTAPMNADSLPAHPTPVRPGQMDNSLVNPNSKPPPIRNYGGGPQMGPPLQQQQQQQQQQQHQQAPPQMRQLQQQHQQPHQQPHQQHQPYPQQPQGQGAPGPRPPPPQQQQQQHQQQQQEEREREREPPVTPGELEHLRMVIKGNPNDQASALRLAKRLIEASDVLVPSMPDPRGRAKARERYITDAHKILKKLVGSQNADAMFAMADGVGRGLFGPEADSKEAFGLYQSAAKLGHAAAAYRTAVCCEIGHEEGGGTRKDPMKAIQWYKRAATLGDPPAMYKVGMILLKGLLGQAKNPREAVGWLKRAAERADAENPHALHELGLLYESAQGNDVIVRDEGYALSLFQQAAEIGYKFSQFRLGCAYEYGLLGCPIDARLSIAWYSRAAQQEEHQSELALSGWYLTGSEGVLGQSDTEAYLWARKAAVAGLAKAEYAMGYFTEVGIGVQANMEDAKRWYWRAAAQDFPKARERLEDLKRSGKERARPRERISRSRIEKQQEGDCVLM</sequence>
<dbReference type="InterPro" id="IPR006597">
    <property type="entry name" value="Sel1-like"/>
</dbReference>
<dbReference type="InterPro" id="IPR011990">
    <property type="entry name" value="TPR-like_helical_dom_sf"/>
</dbReference>
<accession>A0A9P8QJ84</accession>
<feature type="compositionally biased region" description="Pro residues" evidence="2">
    <location>
        <begin position="293"/>
        <end position="306"/>
    </location>
</feature>
<evidence type="ECO:0000313" key="4">
    <source>
        <dbReference type="Proteomes" id="UP000827724"/>
    </source>
</evidence>
<proteinExistence type="predicted"/>
<feature type="region of interest" description="Disordered" evidence="2">
    <location>
        <begin position="180"/>
        <end position="238"/>
    </location>
</feature>
<feature type="compositionally biased region" description="Polar residues" evidence="2">
    <location>
        <begin position="28"/>
        <end position="37"/>
    </location>
</feature>
<dbReference type="Pfam" id="PF08238">
    <property type="entry name" value="Sel1"/>
    <property type="match status" value="7"/>
</dbReference>
<feature type="compositionally biased region" description="Low complexity" evidence="2">
    <location>
        <begin position="371"/>
        <end position="420"/>
    </location>
</feature>
<evidence type="ECO:0008006" key="5">
    <source>
        <dbReference type="Google" id="ProtNLM"/>
    </source>
</evidence>
<protein>
    <recommendedName>
        <fullName evidence="5">Chitin synthase activator</fullName>
    </recommendedName>
</protein>
<feature type="region of interest" description="Disordered" evidence="2">
    <location>
        <begin position="799"/>
        <end position="829"/>
    </location>
</feature>
<gene>
    <name evidence="3" type="ORF">Trco_003704</name>
</gene>
<evidence type="ECO:0000313" key="3">
    <source>
        <dbReference type="EMBL" id="KAH6607391.1"/>
    </source>
</evidence>
<dbReference type="AlphaFoldDB" id="A0A9P8QJ84"/>
<feature type="compositionally biased region" description="Basic and acidic residues" evidence="2">
    <location>
        <begin position="442"/>
        <end position="458"/>
    </location>
</feature>
<dbReference type="InterPro" id="IPR051726">
    <property type="entry name" value="Chitin_Synth_Reg"/>
</dbReference>
<keyword evidence="4" id="KW-1185">Reference proteome</keyword>
<feature type="region of interest" description="Disordered" evidence="2">
    <location>
        <begin position="259"/>
        <end position="458"/>
    </location>
</feature>
<dbReference type="SUPFAM" id="SSF81901">
    <property type="entry name" value="HCP-like"/>
    <property type="match status" value="2"/>
</dbReference>
<evidence type="ECO:0000256" key="2">
    <source>
        <dbReference type="SAM" id="MobiDB-lite"/>
    </source>
</evidence>
<dbReference type="EMBL" id="JAIWOZ010000003">
    <property type="protein sequence ID" value="KAH6607391.1"/>
    <property type="molecule type" value="Genomic_DNA"/>
</dbReference>
<dbReference type="SMART" id="SM00671">
    <property type="entry name" value="SEL1"/>
    <property type="match status" value="7"/>
</dbReference>
<feature type="compositionally biased region" description="Gly residues" evidence="2">
    <location>
        <begin position="69"/>
        <end position="90"/>
    </location>
</feature>
<feature type="compositionally biased region" description="Low complexity" evidence="2">
    <location>
        <begin position="432"/>
        <end position="441"/>
    </location>
</feature>
<evidence type="ECO:0000256" key="1">
    <source>
        <dbReference type="ARBA" id="ARBA00022737"/>
    </source>
</evidence>
<feature type="region of interest" description="Disordered" evidence="2">
    <location>
        <begin position="1"/>
        <end position="164"/>
    </location>
</feature>
<dbReference type="PANTHER" id="PTHR46430">
    <property type="entry name" value="PROTEIN SKT5-RELATED"/>
    <property type="match status" value="1"/>
</dbReference>
<dbReference type="OrthoDB" id="272077at2759"/>
<feature type="compositionally biased region" description="Gly residues" evidence="2">
    <location>
        <begin position="271"/>
        <end position="290"/>
    </location>
</feature>
<feature type="compositionally biased region" description="Polar residues" evidence="2">
    <location>
        <begin position="317"/>
        <end position="328"/>
    </location>
</feature>
<feature type="compositionally biased region" description="Pro residues" evidence="2">
    <location>
        <begin position="43"/>
        <end position="54"/>
    </location>
</feature>
<dbReference type="Proteomes" id="UP000827724">
    <property type="component" value="Unassembled WGS sequence"/>
</dbReference>